<dbReference type="SUPFAM" id="SSF49879">
    <property type="entry name" value="SMAD/FHA domain"/>
    <property type="match status" value="1"/>
</dbReference>
<dbReference type="InterPro" id="IPR008984">
    <property type="entry name" value="SMAD_FHA_dom_sf"/>
</dbReference>
<dbReference type="CDD" id="cd00060">
    <property type="entry name" value="FHA"/>
    <property type="match status" value="1"/>
</dbReference>
<gene>
    <name evidence="3" type="ORF">C1I93_23920</name>
</gene>
<accession>A0A2W2BQM1</accession>
<comment type="caution">
    <text evidence="3">The sequence shown here is derived from an EMBL/GenBank/DDBJ whole genome shotgun (WGS) entry which is preliminary data.</text>
</comment>
<dbReference type="Gene3D" id="2.60.200.20">
    <property type="match status" value="1"/>
</dbReference>
<sequence>MFCRDDHFNDPDQRYCQICGISMAQLTQVSRLGPRPPLGVLLLDDGRTLRLDTDYVVGRDPDTDEDVTAQRARPMRITGPASGVSRRHVRVRLDGWHVAVVDLNSANGTLLHRPGTAGPEQLTPGVPAVITPGTRIDLGPRWFRYESHRNT</sequence>
<feature type="domain" description="FHA" evidence="2">
    <location>
        <begin position="55"/>
        <end position="112"/>
    </location>
</feature>
<dbReference type="PROSITE" id="PS50006">
    <property type="entry name" value="FHA_DOMAIN"/>
    <property type="match status" value="1"/>
</dbReference>
<dbReference type="AlphaFoldDB" id="A0A2W2BQM1"/>
<evidence type="ECO:0000313" key="4">
    <source>
        <dbReference type="Proteomes" id="UP000248627"/>
    </source>
</evidence>
<protein>
    <recommendedName>
        <fullName evidence="2">FHA domain-containing protein</fullName>
    </recommendedName>
</protein>
<evidence type="ECO:0000313" key="3">
    <source>
        <dbReference type="EMBL" id="PZF89495.1"/>
    </source>
</evidence>
<evidence type="ECO:0000259" key="2">
    <source>
        <dbReference type="PROSITE" id="PS50006"/>
    </source>
</evidence>
<evidence type="ECO:0000256" key="1">
    <source>
        <dbReference type="ARBA" id="ARBA00022553"/>
    </source>
</evidence>
<dbReference type="InterPro" id="IPR000253">
    <property type="entry name" value="FHA_dom"/>
</dbReference>
<name>A0A2W2BQM1_9ACTN</name>
<proteinExistence type="predicted"/>
<dbReference type="Pfam" id="PF00498">
    <property type="entry name" value="FHA"/>
    <property type="match status" value="1"/>
</dbReference>
<dbReference type="EMBL" id="POTX01000212">
    <property type="protein sequence ID" value="PZF89495.1"/>
    <property type="molecule type" value="Genomic_DNA"/>
</dbReference>
<keyword evidence="4" id="KW-1185">Reference proteome</keyword>
<organism evidence="3 4">
    <name type="scientific">Micromonospora endophytica</name>
    <dbReference type="NCBI Taxonomy" id="515350"/>
    <lineage>
        <taxon>Bacteria</taxon>
        <taxon>Bacillati</taxon>
        <taxon>Actinomycetota</taxon>
        <taxon>Actinomycetes</taxon>
        <taxon>Micromonosporales</taxon>
        <taxon>Micromonosporaceae</taxon>
        <taxon>Micromonospora</taxon>
    </lineage>
</organism>
<dbReference type="Proteomes" id="UP000248627">
    <property type="component" value="Unassembled WGS sequence"/>
</dbReference>
<keyword evidence="1" id="KW-0597">Phosphoprotein</keyword>
<reference evidence="3 4" key="1">
    <citation type="submission" date="2018-01" db="EMBL/GenBank/DDBJ databases">
        <title>Draft genome sequence of Jishengella endophytica.</title>
        <authorList>
            <person name="Sahin N."/>
            <person name="Ay H."/>
            <person name="Saygin H."/>
        </authorList>
    </citation>
    <scope>NUCLEOTIDE SEQUENCE [LARGE SCALE GENOMIC DNA]</scope>
    <source>
        <strain evidence="3 4">DSM 45430</strain>
    </source>
</reference>